<name>A0A0T6AT04_9SCAR</name>
<evidence type="ECO:0000313" key="3">
    <source>
        <dbReference type="Proteomes" id="UP000051574"/>
    </source>
</evidence>
<proteinExistence type="predicted"/>
<keyword evidence="1" id="KW-0472">Membrane</keyword>
<dbReference type="EMBL" id="LJIG01022902">
    <property type="protein sequence ID" value="KRT78150.1"/>
    <property type="molecule type" value="Genomic_DNA"/>
</dbReference>
<feature type="transmembrane region" description="Helical" evidence="1">
    <location>
        <begin position="6"/>
        <end position="24"/>
    </location>
</feature>
<reference evidence="2 3" key="1">
    <citation type="submission" date="2015-09" db="EMBL/GenBank/DDBJ databases">
        <title>Draft genome of the scarab beetle Oryctes borbonicus.</title>
        <authorList>
            <person name="Meyer J.M."/>
            <person name="Markov G.V."/>
            <person name="Baskaran P."/>
            <person name="Herrmann M."/>
            <person name="Sommer R.J."/>
            <person name="Roedelsperger C."/>
        </authorList>
    </citation>
    <scope>NUCLEOTIDE SEQUENCE [LARGE SCALE GENOMIC DNA]</scope>
    <source>
        <strain evidence="2">OB123</strain>
        <tissue evidence="2">Whole animal</tissue>
    </source>
</reference>
<gene>
    <name evidence="2" type="ORF">AMK59_8101</name>
</gene>
<evidence type="ECO:0000256" key="1">
    <source>
        <dbReference type="SAM" id="Phobius"/>
    </source>
</evidence>
<protein>
    <submittedName>
        <fullName evidence="2">Uncharacterized protein</fullName>
    </submittedName>
</protein>
<keyword evidence="3" id="KW-1185">Reference proteome</keyword>
<keyword evidence="1" id="KW-0812">Transmembrane</keyword>
<accession>A0A0T6AT04</accession>
<dbReference type="Proteomes" id="UP000051574">
    <property type="component" value="Unassembled WGS sequence"/>
</dbReference>
<dbReference type="AlphaFoldDB" id="A0A0T6AT04"/>
<sequence>MLKMTYVYIFSYLMLYTCCILAFFDNEINLECRGKSYKNVTLTAYFPSYDEDYEDGLLDMKGVPLRTLQDFLDDRNQYVTLAMDKKLRIPYGSPICIPELNQHFGHRIRIQVRDTSSELTGTGYSRADICVRSETDSYDKNFNKHVTLVFE</sequence>
<comment type="caution">
    <text evidence="2">The sequence shown here is derived from an EMBL/GenBank/DDBJ whole genome shotgun (WGS) entry which is preliminary data.</text>
</comment>
<feature type="non-terminal residue" evidence="2">
    <location>
        <position position="151"/>
    </location>
</feature>
<evidence type="ECO:0000313" key="2">
    <source>
        <dbReference type="EMBL" id="KRT78150.1"/>
    </source>
</evidence>
<keyword evidence="1" id="KW-1133">Transmembrane helix</keyword>
<organism evidence="2 3">
    <name type="scientific">Oryctes borbonicus</name>
    <dbReference type="NCBI Taxonomy" id="1629725"/>
    <lineage>
        <taxon>Eukaryota</taxon>
        <taxon>Metazoa</taxon>
        <taxon>Ecdysozoa</taxon>
        <taxon>Arthropoda</taxon>
        <taxon>Hexapoda</taxon>
        <taxon>Insecta</taxon>
        <taxon>Pterygota</taxon>
        <taxon>Neoptera</taxon>
        <taxon>Endopterygota</taxon>
        <taxon>Coleoptera</taxon>
        <taxon>Polyphaga</taxon>
        <taxon>Scarabaeiformia</taxon>
        <taxon>Scarabaeidae</taxon>
        <taxon>Dynastinae</taxon>
        <taxon>Oryctes</taxon>
    </lineage>
</organism>
<dbReference type="OrthoDB" id="7752123at2759"/>